<proteinExistence type="predicted"/>
<reference evidence="1 2" key="1">
    <citation type="submission" date="2014-04" db="EMBL/GenBank/DDBJ databases">
        <authorList>
            <consortium name="DOE Joint Genome Institute"/>
            <person name="Kuo A."/>
            <person name="Kohler A."/>
            <person name="Nagy L.G."/>
            <person name="Floudas D."/>
            <person name="Copeland A."/>
            <person name="Barry K.W."/>
            <person name="Cichocki N."/>
            <person name="Veneault-Fourrey C."/>
            <person name="LaButti K."/>
            <person name="Lindquist E.A."/>
            <person name="Lipzen A."/>
            <person name="Lundell T."/>
            <person name="Morin E."/>
            <person name="Murat C."/>
            <person name="Sun H."/>
            <person name="Tunlid A."/>
            <person name="Henrissat B."/>
            <person name="Grigoriev I.V."/>
            <person name="Hibbett D.S."/>
            <person name="Martin F."/>
            <person name="Nordberg H.P."/>
            <person name="Cantor M.N."/>
            <person name="Hua S.X."/>
        </authorList>
    </citation>
    <scope>NUCLEOTIDE SEQUENCE [LARGE SCALE GENOMIC DNA]</scope>
    <source>
        <strain evidence="1 2">Foug A</strain>
    </source>
</reference>
<dbReference type="SUPFAM" id="SSF50370">
    <property type="entry name" value="Ricin B-like lectins"/>
    <property type="match status" value="1"/>
</dbReference>
<organism evidence="1 2">
    <name type="scientific">Scleroderma citrinum Foug A</name>
    <dbReference type="NCBI Taxonomy" id="1036808"/>
    <lineage>
        <taxon>Eukaryota</taxon>
        <taxon>Fungi</taxon>
        <taxon>Dikarya</taxon>
        <taxon>Basidiomycota</taxon>
        <taxon>Agaricomycotina</taxon>
        <taxon>Agaricomycetes</taxon>
        <taxon>Agaricomycetidae</taxon>
        <taxon>Boletales</taxon>
        <taxon>Sclerodermatineae</taxon>
        <taxon>Sclerodermataceae</taxon>
        <taxon>Scleroderma</taxon>
    </lineage>
</organism>
<dbReference type="EMBL" id="KN822082">
    <property type="protein sequence ID" value="KIM58719.1"/>
    <property type="molecule type" value="Genomic_DNA"/>
</dbReference>
<gene>
    <name evidence="1" type="ORF">SCLCIDRAFT_1218414</name>
</gene>
<dbReference type="HOGENOM" id="CLU_125610_0_0_1"/>
<evidence type="ECO:0000313" key="1">
    <source>
        <dbReference type="EMBL" id="KIM58719.1"/>
    </source>
</evidence>
<dbReference type="AlphaFoldDB" id="A0A0C3DR84"/>
<sequence>MSEPNKPETRTGYSPVFPCNWPQNGTRAVTVEAPVRRIKGGSVLRDSSESTLSTLCALYFIMSPYGCPGYPDDGVYHISVHNLWVGDQKVPGVDNIIVNNKKTAFYLRWLHNNPCTYEISLGSHGYGNFVQHDKEWVNVKGGYQQWVLRKVGGDTYIIELAQDPHIVWTDMGPGSAAHRQIQLKPFLPGNSAQVFRITK</sequence>
<evidence type="ECO:0000313" key="2">
    <source>
        <dbReference type="Proteomes" id="UP000053989"/>
    </source>
</evidence>
<dbReference type="InterPro" id="IPR035992">
    <property type="entry name" value="Ricin_B-like_lectins"/>
</dbReference>
<accession>A0A0C3DR84</accession>
<dbReference type="Proteomes" id="UP000053989">
    <property type="component" value="Unassembled WGS sequence"/>
</dbReference>
<dbReference type="InParanoid" id="A0A0C3DR84"/>
<name>A0A0C3DR84_9AGAM</name>
<keyword evidence="2" id="KW-1185">Reference proteome</keyword>
<protein>
    <recommendedName>
        <fullName evidence="3">Ricin B lectin domain-containing protein</fullName>
    </recommendedName>
</protein>
<evidence type="ECO:0008006" key="3">
    <source>
        <dbReference type="Google" id="ProtNLM"/>
    </source>
</evidence>
<reference evidence="2" key="2">
    <citation type="submission" date="2015-01" db="EMBL/GenBank/DDBJ databases">
        <title>Evolutionary Origins and Diversification of the Mycorrhizal Mutualists.</title>
        <authorList>
            <consortium name="DOE Joint Genome Institute"/>
            <consortium name="Mycorrhizal Genomics Consortium"/>
            <person name="Kohler A."/>
            <person name="Kuo A."/>
            <person name="Nagy L.G."/>
            <person name="Floudas D."/>
            <person name="Copeland A."/>
            <person name="Barry K.W."/>
            <person name="Cichocki N."/>
            <person name="Veneault-Fourrey C."/>
            <person name="LaButti K."/>
            <person name="Lindquist E.A."/>
            <person name="Lipzen A."/>
            <person name="Lundell T."/>
            <person name="Morin E."/>
            <person name="Murat C."/>
            <person name="Riley R."/>
            <person name="Ohm R."/>
            <person name="Sun H."/>
            <person name="Tunlid A."/>
            <person name="Henrissat B."/>
            <person name="Grigoriev I.V."/>
            <person name="Hibbett D.S."/>
            <person name="Martin F."/>
        </authorList>
    </citation>
    <scope>NUCLEOTIDE SEQUENCE [LARGE SCALE GENOMIC DNA]</scope>
    <source>
        <strain evidence="2">Foug A</strain>
    </source>
</reference>